<dbReference type="NCBIfam" id="TIGR02940">
    <property type="entry name" value="anfO_nitrog"/>
    <property type="match status" value="1"/>
</dbReference>
<feature type="region of interest" description="Disordered" evidence="1">
    <location>
        <begin position="124"/>
        <end position="157"/>
    </location>
</feature>
<dbReference type="AlphaFoldDB" id="A0A1T4RGS3"/>
<gene>
    <name evidence="2" type="ORF">SAMN02745119_02878</name>
</gene>
<dbReference type="EMBL" id="FUWR01000020">
    <property type="protein sequence ID" value="SKA15109.1"/>
    <property type="molecule type" value="Genomic_DNA"/>
</dbReference>
<accession>A0A1T4RGS3</accession>
<name>A0A1T4RGS3_9BACT</name>
<organism evidence="2 3">
    <name type="scientific">Trichlorobacter thiogenes</name>
    <dbReference type="NCBI Taxonomy" id="115783"/>
    <lineage>
        <taxon>Bacteria</taxon>
        <taxon>Pseudomonadati</taxon>
        <taxon>Thermodesulfobacteriota</taxon>
        <taxon>Desulfuromonadia</taxon>
        <taxon>Geobacterales</taxon>
        <taxon>Geobacteraceae</taxon>
        <taxon>Trichlorobacter</taxon>
    </lineage>
</organism>
<keyword evidence="3" id="KW-1185">Reference proteome</keyword>
<evidence type="ECO:0000256" key="1">
    <source>
        <dbReference type="SAM" id="MobiDB-lite"/>
    </source>
</evidence>
<dbReference type="RefSeq" id="WP_078791099.1">
    <property type="nucleotide sequence ID" value="NZ_FUWR01000020.1"/>
</dbReference>
<dbReference type="InterPro" id="IPR014287">
    <property type="entry name" value="Nase_Fe-Fe_AnfO"/>
</dbReference>
<dbReference type="Proteomes" id="UP000190102">
    <property type="component" value="Unassembled WGS sequence"/>
</dbReference>
<protein>
    <submittedName>
        <fullName evidence="2">Fe-only nitrogenase accessory protein AnfO</fullName>
    </submittedName>
</protein>
<reference evidence="3" key="1">
    <citation type="submission" date="2017-02" db="EMBL/GenBank/DDBJ databases">
        <authorList>
            <person name="Varghese N."/>
            <person name="Submissions S."/>
        </authorList>
    </citation>
    <scope>NUCLEOTIDE SEQUENCE [LARGE SCALE GENOMIC DNA]</scope>
    <source>
        <strain evidence="3">ATCC BAA-34</strain>
    </source>
</reference>
<evidence type="ECO:0000313" key="3">
    <source>
        <dbReference type="Proteomes" id="UP000190102"/>
    </source>
</evidence>
<sequence length="245" mass="26674">MEIATYLNTKGAIAGCHEKGRICVYEQTEDSWTAIKEIALEMDLDLSLSEMKVRIKAAIAQLDDCEVFVVQEFRGLLHALLKEEFGFRTWKSEGTLLEQLEYVARHDREFVAAQAALAAAGHSCSSSESHSNCGGGCSSRRPQRGAAPSAPAQPLPQPVPVGDSCDGYYQINLAEILKKDSSLNSKQVLVPFMSGVAFKKLEVLCDHPPRWFSNELGKLNLTVASELPDSTGAGLKVMVVPMQAC</sequence>
<dbReference type="Pfam" id="PF09582">
    <property type="entry name" value="AnfO_nitrog"/>
    <property type="match status" value="1"/>
</dbReference>
<dbReference type="OrthoDB" id="200286at2"/>
<proteinExistence type="predicted"/>
<evidence type="ECO:0000313" key="2">
    <source>
        <dbReference type="EMBL" id="SKA15109.1"/>
    </source>
</evidence>
<dbReference type="STRING" id="115783.SAMN02745119_02878"/>